<dbReference type="GO" id="GO:0016158">
    <property type="term" value="F:inositol hexakisphosphate 3-phosphatase activity"/>
    <property type="evidence" value="ECO:0007669"/>
    <property type="project" value="InterPro"/>
</dbReference>
<evidence type="ECO:0000256" key="1">
    <source>
        <dbReference type="SAM" id="SignalP"/>
    </source>
</evidence>
<evidence type="ECO:0000313" key="3">
    <source>
        <dbReference type="EMBL" id="KJV07336.1"/>
    </source>
</evidence>
<gene>
    <name evidence="3" type="ORF">VZ94_05435</name>
</gene>
<feature type="domain" description="BPP" evidence="2">
    <location>
        <begin position="39"/>
        <end position="513"/>
    </location>
</feature>
<dbReference type="SUPFAM" id="SSF50956">
    <property type="entry name" value="Thermostable phytase (3-phytase)"/>
    <property type="match status" value="1"/>
</dbReference>
<reference evidence="4" key="1">
    <citation type="submission" date="2015-03" db="EMBL/GenBank/DDBJ databases">
        <title>Draft genome sequence of a novel methanotroph (Sn10-6) isolated from flooded ricefield rhizosphere in India.</title>
        <authorList>
            <person name="Pandit P.S."/>
            <person name="Pore S.D."/>
            <person name="Arora P."/>
            <person name="Kapse N.G."/>
            <person name="Dhakephalkar P.K."/>
            <person name="Rahalkar M.C."/>
        </authorList>
    </citation>
    <scope>NUCLEOTIDE SEQUENCE [LARGE SCALE GENOMIC DNA]</scope>
    <source>
        <strain evidence="4">Sn10-6</strain>
    </source>
</reference>
<proteinExistence type="predicted"/>
<dbReference type="PROSITE" id="PS51662">
    <property type="entry name" value="BP_PHYTASE"/>
    <property type="match status" value="1"/>
</dbReference>
<feature type="signal peptide" evidence="1">
    <location>
        <begin position="1"/>
        <end position="24"/>
    </location>
</feature>
<evidence type="ECO:0000313" key="4">
    <source>
        <dbReference type="Proteomes" id="UP000033684"/>
    </source>
</evidence>
<sequence length="513" mass="55821">MKKSCNQLLMLSLGMLLMVTNALAESPAPSVVTTMANVTVNVPILAPSLTASVETPVLHQYDDAPLTPDADDPAIWRNSANPKRSLVIASLKDAGLQVYNLQGKVLQTIYPANHPAVTEQDPPVPGLTSVLAATATCKGSTETYGRFNNVDVVYGVNIPKLGQVDLALATDRGCDMLRVFVIDPSKPNKPLQEITDTDAPRVFNNRIFQPSSYQPASDHEAGESENPVDEQNTAYGLTVFKDGNKTRVFVSQRSRSRLVELVLRPTKNGTVSYRVIRDYRFPVVHDVPASTSTEMLHWEACREDPNDDLQFEGLAVDARQGILYASQELIGVWKLPIARYIPDAVEVINVSDHFLMEKVKTFAMPYAAIPDGDEFECEYGDTSSAPSNAIIVPGNAAFAGQHIEADAEGISVVDKKDGTGYVIVSSQGNDTLQVYAQGNLFSNNVYLGEVTIEGVAETDGVHVVAQPFSKLFPDGLMVVHNGGAVEPEDTSDINGYEYDGSTQFKYINFKLPF</sequence>
<organism evidence="3 4">
    <name type="scientific">Methylocucumis oryzae</name>
    <dbReference type="NCBI Taxonomy" id="1632867"/>
    <lineage>
        <taxon>Bacteria</taxon>
        <taxon>Pseudomonadati</taxon>
        <taxon>Pseudomonadota</taxon>
        <taxon>Gammaproteobacteria</taxon>
        <taxon>Methylococcales</taxon>
        <taxon>Methylococcaceae</taxon>
        <taxon>Methylocucumis</taxon>
    </lineage>
</organism>
<name>A0A0F3IKU1_9GAMM</name>
<dbReference type="EMBL" id="LAJX01000046">
    <property type="protein sequence ID" value="KJV07336.1"/>
    <property type="molecule type" value="Genomic_DNA"/>
</dbReference>
<dbReference type="RefSeq" id="WP_045778461.1">
    <property type="nucleotide sequence ID" value="NZ_LAJX01000046.1"/>
</dbReference>
<comment type="caution">
    <text evidence="3">The sequence shown here is derived from an EMBL/GenBank/DDBJ whole genome shotgun (WGS) entry which is preliminary data.</text>
</comment>
<evidence type="ECO:0000259" key="2">
    <source>
        <dbReference type="PROSITE" id="PS51662"/>
    </source>
</evidence>
<accession>A0A0F3IKU1</accession>
<dbReference type="Proteomes" id="UP000033684">
    <property type="component" value="Unassembled WGS sequence"/>
</dbReference>
<dbReference type="InterPro" id="IPR011042">
    <property type="entry name" value="6-blade_b-propeller_TolB-like"/>
</dbReference>
<protein>
    <recommendedName>
        <fullName evidence="2">BPP domain-containing protein</fullName>
    </recommendedName>
</protein>
<reference evidence="3 4" key="2">
    <citation type="journal article" date="2016" name="Microb. Ecol.">
        <title>Genome Characteristics of a Novel Type I Methanotroph (Sn10-6) Isolated from a Flooded Indian Rice Field.</title>
        <authorList>
            <person name="Rahalkar M.C."/>
            <person name="Pandit P.S."/>
            <person name="Dhakephalkar P.K."/>
            <person name="Pore S."/>
            <person name="Arora P."/>
            <person name="Kapse N."/>
        </authorList>
    </citation>
    <scope>NUCLEOTIDE SEQUENCE [LARGE SCALE GENOMIC DNA]</scope>
    <source>
        <strain evidence="3 4">Sn10-6</strain>
    </source>
</reference>
<dbReference type="InterPro" id="IPR003431">
    <property type="entry name" value="B-propeller_Phytase"/>
</dbReference>
<dbReference type="Gene3D" id="2.120.10.30">
    <property type="entry name" value="TolB, C-terminal domain"/>
    <property type="match status" value="1"/>
</dbReference>
<dbReference type="Pfam" id="PF02333">
    <property type="entry name" value="Phytase"/>
    <property type="match status" value="2"/>
</dbReference>
<dbReference type="AlphaFoldDB" id="A0A0F3IKU1"/>
<keyword evidence="4" id="KW-1185">Reference proteome</keyword>
<feature type="chain" id="PRO_5002462596" description="BPP domain-containing protein" evidence="1">
    <location>
        <begin position="25"/>
        <end position="513"/>
    </location>
</feature>
<keyword evidence="1" id="KW-0732">Signal</keyword>